<dbReference type="SUPFAM" id="SSF56112">
    <property type="entry name" value="Protein kinase-like (PK-like)"/>
    <property type="match status" value="1"/>
</dbReference>
<reference evidence="1 2" key="1">
    <citation type="submission" date="2016-10" db="EMBL/GenBank/DDBJ databases">
        <title>Genome sequence of the basidiomycete white-rot fungus Trametes pubescens.</title>
        <authorList>
            <person name="Makela M.R."/>
            <person name="Granchi Z."/>
            <person name="Peng M."/>
            <person name="De Vries R.P."/>
            <person name="Grigoriev I."/>
            <person name="Riley R."/>
            <person name="Hilden K."/>
        </authorList>
    </citation>
    <scope>NUCLEOTIDE SEQUENCE [LARGE SCALE GENOMIC DNA]</scope>
    <source>
        <strain evidence="1 2">FBCC735</strain>
    </source>
</reference>
<dbReference type="Gene3D" id="1.10.510.10">
    <property type="entry name" value="Transferase(Phosphotransferase) domain 1"/>
    <property type="match status" value="1"/>
</dbReference>
<evidence type="ECO:0000313" key="2">
    <source>
        <dbReference type="Proteomes" id="UP000184267"/>
    </source>
</evidence>
<dbReference type="OrthoDB" id="2803068at2759"/>
<accession>A0A1M2VFK0</accession>
<evidence type="ECO:0000313" key="1">
    <source>
        <dbReference type="EMBL" id="OJT06307.1"/>
    </source>
</evidence>
<organism evidence="1 2">
    <name type="scientific">Trametes pubescens</name>
    <name type="common">White-rot fungus</name>
    <dbReference type="NCBI Taxonomy" id="154538"/>
    <lineage>
        <taxon>Eukaryota</taxon>
        <taxon>Fungi</taxon>
        <taxon>Dikarya</taxon>
        <taxon>Basidiomycota</taxon>
        <taxon>Agaricomycotina</taxon>
        <taxon>Agaricomycetes</taxon>
        <taxon>Polyporales</taxon>
        <taxon>Polyporaceae</taxon>
        <taxon>Trametes</taxon>
    </lineage>
</organism>
<evidence type="ECO:0008006" key="3">
    <source>
        <dbReference type="Google" id="ProtNLM"/>
    </source>
</evidence>
<protein>
    <recommendedName>
        <fullName evidence="3">Protein kinase domain-containing protein</fullName>
    </recommendedName>
</protein>
<keyword evidence="2" id="KW-1185">Reference proteome</keyword>
<dbReference type="AlphaFoldDB" id="A0A1M2VFK0"/>
<proteinExistence type="predicted"/>
<comment type="caution">
    <text evidence="1">The sequence shown here is derived from an EMBL/GenBank/DDBJ whole genome shotgun (WGS) entry which is preliminary data.</text>
</comment>
<dbReference type="OMA" id="THYICIA"/>
<name>A0A1M2VFK0_TRAPU</name>
<gene>
    <name evidence="1" type="ORF">TRAPUB_2839</name>
</gene>
<dbReference type="InterPro" id="IPR011009">
    <property type="entry name" value="Kinase-like_dom_sf"/>
</dbReference>
<dbReference type="Proteomes" id="UP000184267">
    <property type="component" value="Unassembled WGS sequence"/>
</dbReference>
<dbReference type="EMBL" id="MNAD01001325">
    <property type="protein sequence ID" value="OJT06307.1"/>
    <property type="molecule type" value="Genomic_DNA"/>
</dbReference>
<sequence>MPKPLGPEHGKTDPKIIVAAAQQKSNSLSAAAAPSQLHITQTPAHPDAIYDGRPWSLLGVPLTIYCKAFTEFRVTMANDSLEFDLAELTCARKLVSAAVQHVPTKYERIEALAALKQAVHADILTMEVMRLPNEIMPGGRICASSHFDFIFPILCLTEVKMEIGANSCDPMDQAKQDYRAIYRSEKYKPVRDASCCPCLLVAIAGPNIMVGGAVYVEQIIAASFTHYICIAPHDVDGPRSSYDAAIWRTAQLIHALKQATVALEDYYTAVTKTMDAVPAAEKLYVGPHLTQVSAADGTEISLVYTGRLCIDEPAKAIYSAHAHVAGASATADVVVKFTKAYSAEGHRLLAAHAFAPKLWFCEWVESVDMYVVVMEHIRDAETADEDVAMSAADAAAVRTAVELLHAAGLVFGDLRGPNVLLRKDGGPLLIDFDWCGPEGTACYPLGVNMHSAIPWHPDVNTGTLIKKEHDWHLLKMLTGS</sequence>